<feature type="compositionally biased region" description="Polar residues" evidence="1">
    <location>
        <begin position="220"/>
        <end position="242"/>
    </location>
</feature>
<feature type="compositionally biased region" description="Low complexity" evidence="1">
    <location>
        <begin position="167"/>
        <end position="190"/>
    </location>
</feature>
<evidence type="ECO:0000313" key="4">
    <source>
        <dbReference type="EMBL" id="ROO24147.1"/>
    </source>
</evidence>
<organism evidence="4 5">
    <name type="scientific">Salinisphaera japonica YTM-1</name>
    <dbReference type="NCBI Taxonomy" id="1209778"/>
    <lineage>
        <taxon>Bacteria</taxon>
        <taxon>Pseudomonadati</taxon>
        <taxon>Pseudomonadota</taxon>
        <taxon>Gammaproteobacteria</taxon>
        <taxon>Salinisphaerales</taxon>
        <taxon>Salinisphaeraceae</taxon>
        <taxon>Salinisphaera</taxon>
    </lineage>
</organism>
<proteinExistence type="predicted"/>
<dbReference type="OrthoDB" id="9790252at2"/>
<dbReference type="Proteomes" id="UP000285310">
    <property type="component" value="Unassembled WGS sequence"/>
</dbReference>
<keyword evidence="5" id="KW-1185">Reference proteome</keyword>
<dbReference type="InParanoid" id="A0A423PEY3"/>
<comment type="caution">
    <text evidence="4">The sequence shown here is derived from an EMBL/GenBank/DDBJ whole genome shotgun (WGS) entry which is preliminary data.</text>
</comment>
<feature type="transmembrane region" description="Helical" evidence="2">
    <location>
        <begin position="132"/>
        <end position="152"/>
    </location>
</feature>
<dbReference type="InterPro" id="IPR025194">
    <property type="entry name" value="RodZ-like_C"/>
</dbReference>
<gene>
    <name evidence="4" type="ORF">SAJA_14465</name>
</gene>
<keyword evidence="2" id="KW-0812">Transmembrane</keyword>
<evidence type="ECO:0000259" key="3">
    <source>
        <dbReference type="Pfam" id="PF13464"/>
    </source>
</evidence>
<dbReference type="Gene3D" id="1.10.260.40">
    <property type="entry name" value="lambda repressor-like DNA-binding domains"/>
    <property type="match status" value="1"/>
</dbReference>
<feature type="region of interest" description="Disordered" evidence="1">
    <location>
        <begin position="155"/>
        <end position="259"/>
    </location>
</feature>
<dbReference type="InterPro" id="IPR010982">
    <property type="entry name" value="Lambda_DNA-bd_dom_sf"/>
</dbReference>
<sequence length="351" mass="36136">MTAPEDEQSQPVGPETPATTGLSENKASSVSPGEMLREARLAHDYSVEDLCAQTKLGPKSINALEDNDFQALSQPVFARGYYRQCAKVLDIDPDRISKAYSAWAGEPEKTSPGSVSNVNIITSDVTPGGSRFGWLLLVLVIVVAAVAIMLLVSPGSDTADDNDQPVATATTATTAAPTADESADSSSDTAGQTPPVTGESASNTAGAAGPGDEAPVARTGETTSGRNVNQSLGIQPPNQAGENGQGDRPGNKNTPDVPANRLELSFDKRSWVRVTDANGNRLASGIIEAGQTETYEGKAPYQIRLGFAPGVNVSIGGTPVDVAALTNGSSVANIEVAARDDGSDTGAPQDQ</sequence>
<dbReference type="Pfam" id="PF13464">
    <property type="entry name" value="RodZ_C"/>
    <property type="match status" value="1"/>
</dbReference>
<dbReference type="InterPro" id="IPR050400">
    <property type="entry name" value="Bact_Cytoskel_RodZ"/>
</dbReference>
<feature type="compositionally biased region" description="Polar residues" evidence="1">
    <location>
        <begin position="17"/>
        <end position="31"/>
    </location>
</feature>
<feature type="region of interest" description="Disordered" evidence="1">
    <location>
        <begin position="1"/>
        <end position="33"/>
    </location>
</feature>
<dbReference type="Pfam" id="PF13413">
    <property type="entry name" value="HTH_25"/>
    <property type="match status" value="1"/>
</dbReference>
<evidence type="ECO:0000256" key="1">
    <source>
        <dbReference type="SAM" id="MobiDB-lite"/>
    </source>
</evidence>
<feature type="domain" description="Cytoskeleton protein RodZ-like C-terminal" evidence="3">
    <location>
        <begin position="263"/>
        <end position="334"/>
    </location>
</feature>
<name>A0A423PEY3_9GAMM</name>
<dbReference type="AlphaFoldDB" id="A0A423PEY3"/>
<dbReference type="InterPro" id="IPR001387">
    <property type="entry name" value="Cro/C1-type_HTH"/>
</dbReference>
<dbReference type="GO" id="GO:0003677">
    <property type="term" value="F:DNA binding"/>
    <property type="evidence" value="ECO:0007669"/>
    <property type="project" value="InterPro"/>
</dbReference>
<evidence type="ECO:0000313" key="5">
    <source>
        <dbReference type="Proteomes" id="UP000285310"/>
    </source>
</evidence>
<protein>
    <recommendedName>
        <fullName evidence="3">Cytoskeleton protein RodZ-like C-terminal domain-containing protein</fullName>
    </recommendedName>
</protein>
<dbReference type="RefSeq" id="WP_123659336.1">
    <property type="nucleotide sequence ID" value="NZ_AYKG01000068.1"/>
</dbReference>
<dbReference type="EMBL" id="AYKG01000068">
    <property type="protein sequence ID" value="ROO24147.1"/>
    <property type="molecule type" value="Genomic_DNA"/>
</dbReference>
<dbReference type="PANTHER" id="PTHR34475:SF1">
    <property type="entry name" value="CYTOSKELETON PROTEIN RODZ"/>
    <property type="match status" value="1"/>
</dbReference>
<keyword evidence="2" id="KW-0472">Membrane</keyword>
<evidence type="ECO:0000256" key="2">
    <source>
        <dbReference type="SAM" id="Phobius"/>
    </source>
</evidence>
<accession>A0A423PEY3</accession>
<dbReference type="PANTHER" id="PTHR34475">
    <property type="match status" value="1"/>
</dbReference>
<feature type="compositionally biased region" description="Polar residues" evidence="1">
    <location>
        <begin position="191"/>
        <end position="205"/>
    </location>
</feature>
<reference evidence="4 5" key="1">
    <citation type="submission" date="2013-10" db="EMBL/GenBank/DDBJ databases">
        <title>Salinisphaera japonica YTM-1 Genome Sequencing.</title>
        <authorList>
            <person name="Lai Q."/>
            <person name="Li C."/>
            <person name="Shao Z."/>
        </authorList>
    </citation>
    <scope>NUCLEOTIDE SEQUENCE [LARGE SCALE GENOMIC DNA]</scope>
    <source>
        <strain evidence="4 5">YTM-1</strain>
    </source>
</reference>
<keyword evidence="2" id="KW-1133">Transmembrane helix</keyword>
<dbReference type="CDD" id="cd00093">
    <property type="entry name" value="HTH_XRE"/>
    <property type="match status" value="1"/>
</dbReference>